<keyword evidence="5" id="KW-1133">Transmembrane helix</keyword>
<keyword evidence="4" id="KW-0256">Endoplasmic reticulum</keyword>
<evidence type="ECO:0000256" key="8">
    <source>
        <dbReference type="SAM" id="SignalP"/>
    </source>
</evidence>
<dbReference type="Proteomes" id="UP000218209">
    <property type="component" value="Unassembled WGS sequence"/>
</dbReference>
<dbReference type="InterPro" id="IPR005595">
    <property type="entry name" value="TRAP_alpha"/>
</dbReference>
<feature type="signal peptide" evidence="8">
    <location>
        <begin position="1"/>
        <end position="26"/>
    </location>
</feature>
<evidence type="ECO:0000256" key="6">
    <source>
        <dbReference type="ARBA" id="ARBA00023136"/>
    </source>
</evidence>
<evidence type="ECO:0000256" key="3">
    <source>
        <dbReference type="ARBA" id="ARBA00022729"/>
    </source>
</evidence>
<dbReference type="PANTHER" id="PTHR12924">
    <property type="entry name" value="TRANSLOCON-ASSOCIATED PROTEIN, ALPHA SUBUNIT"/>
    <property type="match status" value="1"/>
</dbReference>
<reference evidence="9 10" key="1">
    <citation type="submission" date="2017-03" db="EMBL/GenBank/DDBJ databases">
        <title>WGS assembly of Porphyra umbilicalis.</title>
        <authorList>
            <person name="Brawley S.H."/>
            <person name="Blouin N.A."/>
            <person name="Ficko-Blean E."/>
            <person name="Wheeler G.L."/>
            <person name="Lohr M."/>
            <person name="Goodson H.V."/>
            <person name="Jenkins J.W."/>
            <person name="Blaby-Haas C.E."/>
            <person name="Helliwell K.E."/>
            <person name="Chan C."/>
            <person name="Marriage T."/>
            <person name="Bhattacharya D."/>
            <person name="Klein A.S."/>
            <person name="Badis Y."/>
            <person name="Brodie J."/>
            <person name="Cao Y."/>
            <person name="Collen J."/>
            <person name="Dittami S.M."/>
            <person name="Gachon C.M."/>
            <person name="Green B.R."/>
            <person name="Karpowicz S."/>
            <person name="Kim J.W."/>
            <person name="Kudahl U."/>
            <person name="Lin S."/>
            <person name="Michel G."/>
            <person name="Mittag M."/>
            <person name="Olson B.J."/>
            <person name="Pangilinan J."/>
            <person name="Peng Y."/>
            <person name="Qiu H."/>
            <person name="Shu S."/>
            <person name="Singer J.T."/>
            <person name="Smith A.G."/>
            <person name="Sprecher B.N."/>
            <person name="Wagner V."/>
            <person name="Wang W."/>
            <person name="Wang Z.-Y."/>
            <person name="Yan J."/>
            <person name="Yarish C."/>
            <person name="Zoeuner-Riek S."/>
            <person name="Zhuang Y."/>
            <person name="Zou Y."/>
            <person name="Lindquist E.A."/>
            <person name="Grimwood J."/>
            <person name="Barry K."/>
            <person name="Rokhsar D.S."/>
            <person name="Schmutz J."/>
            <person name="Stiller J.W."/>
            <person name="Grossman A.R."/>
            <person name="Prochnik S.E."/>
        </authorList>
    </citation>
    <scope>NUCLEOTIDE SEQUENCE [LARGE SCALE GENOMIC DNA]</scope>
    <source>
        <strain evidence="9">4086291</strain>
    </source>
</reference>
<name>A0A1X6NXM7_PORUM</name>
<keyword evidence="6" id="KW-0472">Membrane</keyword>
<feature type="chain" id="PRO_5012485278" evidence="8">
    <location>
        <begin position="27"/>
        <end position="284"/>
    </location>
</feature>
<dbReference type="GO" id="GO:0005789">
    <property type="term" value="C:endoplasmic reticulum membrane"/>
    <property type="evidence" value="ECO:0007669"/>
    <property type="project" value="UniProtKB-SubCell"/>
</dbReference>
<comment type="subcellular location">
    <subcellularLocation>
        <location evidence="1">Endoplasmic reticulum membrane</location>
        <topology evidence="1">Single-pass type I membrane protein</topology>
    </subcellularLocation>
</comment>
<keyword evidence="10" id="KW-1185">Reference proteome</keyword>
<evidence type="ECO:0000256" key="4">
    <source>
        <dbReference type="ARBA" id="ARBA00022824"/>
    </source>
</evidence>
<gene>
    <name evidence="9" type="ORF">BU14_0357s0023</name>
</gene>
<evidence type="ECO:0000256" key="2">
    <source>
        <dbReference type="ARBA" id="ARBA00022692"/>
    </source>
</evidence>
<protein>
    <submittedName>
        <fullName evidence="9">Uncharacterized protein</fullName>
    </submittedName>
</protein>
<proteinExistence type="predicted"/>
<organism evidence="9 10">
    <name type="scientific">Porphyra umbilicalis</name>
    <name type="common">Purple laver</name>
    <name type="synonym">Red alga</name>
    <dbReference type="NCBI Taxonomy" id="2786"/>
    <lineage>
        <taxon>Eukaryota</taxon>
        <taxon>Rhodophyta</taxon>
        <taxon>Bangiophyceae</taxon>
        <taxon>Bangiales</taxon>
        <taxon>Bangiaceae</taxon>
        <taxon>Porphyra</taxon>
    </lineage>
</organism>
<evidence type="ECO:0000256" key="7">
    <source>
        <dbReference type="SAM" id="MobiDB-lite"/>
    </source>
</evidence>
<keyword evidence="2" id="KW-0812">Transmembrane</keyword>
<evidence type="ECO:0000256" key="1">
    <source>
        <dbReference type="ARBA" id="ARBA00004115"/>
    </source>
</evidence>
<evidence type="ECO:0000313" key="9">
    <source>
        <dbReference type="EMBL" id="OSX73332.1"/>
    </source>
</evidence>
<keyword evidence="3 8" id="KW-0732">Signal</keyword>
<feature type="region of interest" description="Disordered" evidence="7">
    <location>
        <begin position="235"/>
        <end position="284"/>
    </location>
</feature>
<dbReference type="AlphaFoldDB" id="A0A1X6NXM7"/>
<dbReference type="PANTHER" id="PTHR12924:SF0">
    <property type="entry name" value="TRANSLOCON-ASSOCIATED PROTEIN SUBUNIT ALPHA"/>
    <property type="match status" value="1"/>
</dbReference>
<evidence type="ECO:0000313" key="10">
    <source>
        <dbReference type="Proteomes" id="UP000218209"/>
    </source>
</evidence>
<sequence>MARSLPRLVTWLVALAAVLIVVSVFASQVAAEKTLEEEIAAEIEAEAEDDDVGLTAVDEEDDHGHILTAMPSPAAMVDVAYVMPNRKDDDDVELGKDVETFVALSNRDTRAYRVTAIAGSLNRAEAFRTYVQNFTVAPFNRTVEPGKELSLRYTFALNDRLDVRPYRLALTIFYQRAAVAAGNAPASARHSATFYNVTVSSIDTSSVVDSRTFAIGAVVVLGGIAAAAAAIRASDSDGDAGSGGGKGSSSKPAVEMGTASGDTADEDDWLTEHKVMRGSQKSTK</sequence>
<dbReference type="Pfam" id="PF03896">
    <property type="entry name" value="TRAP_alpha"/>
    <property type="match status" value="1"/>
</dbReference>
<dbReference type="OrthoDB" id="1926781at2759"/>
<evidence type="ECO:0000256" key="5">
    <source>
        <dbReference type="ARBA" id="ARBA00022989"/>
    </source>
</evidence>
<accession>A0A1X6NXM7</accession>
<dbReference type="EMBL" id="KV919003">
    <property type="protein sequence ID" value="OSX73332.1"/>
    <property type="molecule type" value="Genomic_DNA"/>
</dbReference>